<dbReference type="Proteomes" id="UP000038040">
    <property type="component" value="Unplaced"/>
</dbReference>
<dbReference type="SUPFAM" id="SSF47954">
    <property type="entry name" value="Cyclin-like"/>
    <property type="match status" value="1"/>
</dbReference>
<dbReference type="STRING" id="318479.A0A0N4UA46"/>
<feature type="domain" description="Cyclin N-terminal" evidence="2">
    <location>
        <begin position="53"/>
        <end position="105"/>
    </location>
</feature>
<dbReference type="InterPro" id="IPR006671">
    <property type="entry name" value="Cyclin_N"/>
</dbReference>
<dbReference type="Proteomes" id="UP000274756">
    <property type="component" value="Unassembled WGS sequence"/>
</dbReference>
<reference evidence="3 5" key="2">
    <citation type="submission" date="2018-11" db="EMBL/GenBank/DDBJ databases">
        <authorList>
            <consortium name="Pathogen Informatics"/>
        </authorList>
    </citation>
    <scope>NUCLEOTIDE SEQUENCE [LARGE SCALE GENOMIC DNA]</scope>
</reference>
<dbReference type="AlphaFoldDB" id="A0A0N4UA46"/>
<evidence type="ECO:0000313" key="5">
    <source>
        <dbReference type="Proteomes" id="UP000274756"/>
    </source>
</evidence>
<gene>
    <name evidence="3" type="ORF">DME_LOCUS364</name>
</gene>
<sequence>MHHPNSSENRLPTSHRWFFSLEHLSQSPSIKDGMTTDELYFRSSYIVLSFFRSQLCICAAMMHMHRFFVFHSFSKFDARDVGAACLFFAGKTEECPRKLEHVARVLWLIKFPFTNGYIISLVYKTAFAAFDLSVDLPHPYVLKNMANFIRVASAGNRKISEIAFWFASDVLYGMVKLLH</sequence>
<protein>
    <submittedName>
        <fullName evidence="6">Cyclin N-terminal domain-containing protein</fullName>
    </submittedName>
</protein>
<organism evidence="4 6">
    <name type="scientific">Dracunculus medinensis</name>
    <name type="common">Guinea worm</name>
    <dbReference type="NCBI Taxonomy" id="318479"/>
    <lineage>
        <taxon>Eukaryota</taxon>
        <taxon>Metazoa</taxon>
        <taxon>Ecdysozoa</taxon>
        <taxon>Nematoda</taxon>
        <taxon>Chromadorea</taxon>
        <taxon>Rhabditida</taxon>
        <taxon>Spirurina</taxon>
        <taxon>Dracunculoidea</taxon>
        <taxon>Dracunculidae</taxon>
        <taxon>Dracunculus</taxon>
    </lineage>
</organism>
<keyword evidence="5" id="KW-1185">Reference proteome</keyword>
<dbReference type="PANTHER" id="PTHR10026">
    <property type="entry name" value="CYCLIN"/>
    <property type="match status" value="1"/>
</dbReference>
<evidence type="ECO:0000313" key="6">
    <source>
        <dbReference type="WBParaSite" id="DME_0000400001-mRNA-1"/>
    </source>
</evidence>
<evidence type="ECO:0000256" key="1">
    <source>
        <dbReference type="ARBA" id="ARBA00023127"/>
    </source>
</evidence>
<evidence type="ECO:0000313" key="4">
    <source>
        <dbReference type="Proteomes" id="UP000038040"/>
    </source>
</evidence>
<evidence type="ECO:0000259" key="2">
    <source>
        <dbReference type="Pfam" id="PF00134"/>
    </source>
</evidence>
<dbReference type="EMBL" id="UYYG01000003">
    <property type="protein sequence ID" value="VDN50391.1"/>
    <property type="molecule type" value="Genomic_DNA"/>
</dbReference>
<dbReference type="WBParaSite" id="DME_0000400001-mRNA-1">
    <property type="protein sequence ID" value="DME_0000400001-mRNA-1"/>
    <property type="gene ID" value="DME_0000400001"/>
</dbReference>
<dbReference type="GO" id="GO:0006357">
    <property type="term" value="P:regulation of transcription by RNA polymerase II"/>
    <property type="evidence" value="ECO:0007669"/>
    <property type="project" value="InterPro"/>
</dbReference>
<dbReference type="OrthoDB" id="25002at2759"/>
<dbReference type="InterPro" id="IPR043198">
    <property type="entry name" value="Cyclin/Ssn8"/>
</dbReference>
<dbReference type="InterPro" id="IPR036915">
    <property type="entry name" value="Cyclin-like_sf"/>
</dbReference>
<name>A0A0N4UA46_DRAME</name>
<dbReference type="Gene3D" id="1.10.472.10">
    <property type="entry name" value="Cyclin-like"/>
    <property type="match status" value="1"/>
</dbReference>
<evidence type="ECO:0000313" key="3">
    <source>
        <dbReference type="EMBL" id="VDN50391.1"/>
    </source>
</evidence>
<accession>A0A0N4UA46</accession>
<dbReference type="GO" id="GO:0016538">
    <property type="term" value="F:cyclin-dependent protein serine/threonine kinase regulator activity"/>
    <property type="evidence" value="ECO:0007669"/>
    <property type="project" value="InterPro"/>
</dbReference>
<proteinExistence type="predicted"/>
<keyword evidence="1" id="KW-0195">Cyclin</keyword>
<dbReference type="Pfam" id="PF00134">
    <property type="entry name" value="Cyclin_N"/>
    <property type="match status" value="1"/>
</dbReference>
<reference evidence="6" key="1">
    <citation type="submission" date="2017-02" db="UniProtKB">
        <authorList>
            <consortium name="WormBaseParasite"/>
        </authorList>
    </citation>
    <scope>IDENTIFICATION</scope>
</reference>